<dbReference type="PANTHER" id="PTHR35861">
    <property type="match status" value="1"/>
</dbReference>
<feature type="domain" description="Tail sheath protein subtilisin-like" evidence="3">
    <location>
        <begin position="355"/>
        <end position="454"/>
    </location>
</feature>
<evidence type="ECO:0000259" key="4">
    <source>
        <dbReference type="Pfam" id="PF17482"/>
    </source>
</evidence>
<name>A0AAE3KNS0_9CYAN</name>
<evidence type="ECO:0000259" key="3">
    <source>
        <dbReference type="Pfam" id="PF04984"/>
    </source>
</evidence>
<dbReference type="Proteomes" id="UP001204953">
    <property type="component" value="Unassembled WGS sequence"/>
</dbReference>
<protein>
    <submittedName>
        <fullName evidence="5">Phage tail sheath subtilisin-like domain-containing protein</fullName>
    </submittedName>
</protein>
<feature type="compositionally biased region" description="Basic and acidic residues" evidence="2">
    <location>
        <begin position="248"/>
        <end position="264"/>
    </location>
</feature>
<dbReference type="Pfam" id="PF17482">
    <property type="entry name" value="Phage_sheath_1C"/>
    <property type="match status" value="1"/>
</dbReference>
<dbReference type="InterPro" id="IPR035089">
    <property type="entry name" value="Phage_sheath_subtilisin"/>
</dbReference>
<comment type="similarity">
    <text evidence="1">Belongs to the myoviridae tail sheath protein family.</text>
</comment>
<comment type="caution">
    <text evidence="5">The sequence shown here is derived from an EMBL/GenBank/DDBJ whole genome shotgun (WGS) entry which is preliminary data.</text>
</comment>
<evidence type="ECO:0000256" key="2">
    <source>
        <dbReference type="SAM" id="MobiDB-lite"/>
    </source>
</evidence>
<dbReference type="RefSeq" id="WP_254013390.1">
    <property type="nucleotide sequence ID" value="NZ_JAMZMM010000224.1"/>
</dbReference>
<evidence type="ECO:0000313" key="6">
    <source>
        <dbReference type="Proteomes" id="UP001204953"/>
    </source>
</evidence>
<keyword evidence="6" id="KW-1185">Reference proteome</keyword>
<dbReference type="InterPro" id="IPR020287">
    <property type="entry name" value="Tail_sheath_C"/>
</dbReference>
<reference evidence="5" key="1">
    <citation type="submission" date="2022-06" db="EMBL/GenBank/DDBJ databases">
        <title>New cyanobacteria of genus Symplocastrum in benthos of Lake Baikal.</title>
        <authorList>
            <person name="Sorokovikova E."/>
            <person name="Tikhonova I."/>
            <person name="Krasnopeev A."/>
            <person name="Evseev P."/>
            <person name="Gladkikh A."/>
            <person name="Belykh O."/>
        </authorList>
    </citation>
    <scope>NUCLEOTIDE SEQUENCE</scope>
    <source>
        <strain evidence="5">BBK-W-15</strain>
    </source>
</reference>
<dbReference type="PANTHER" id="PTHR35861:SF1">
    <property type="entry name" value="PHAGE TAIL SHEATH PROTEIN"/>
    <property type="match status" value="1"/>
</dbReference>
<dbReference type="Gene3D" id="3.40.50.11780">
    <property type="match status" value="2"/>
</dbReference>
<accession>A0AAE3KNS0</accession>
<dbReference type="Pfam" id="PF04984">
    <property type="entry name" value="Phage_sheath_1"/>
    <property type="match status" value="1"/>
</dbReference>
<sequence>MALDYFAPGVYVEEVDRGSRPIEGISMSVAGFIGFTEDVRGDAELFKPMMVTNWSQYLEYFGKEGSDGFTDFNAYLPFSVQGWFLNGGGRCWITSIGTRLPGSEPPPVEQSGTKILTSSRKPSLHFTIKPASADESALALASSDEARIKVVIQDSTPKPAPADTPDEELPLNTGEFFNVVVVRGEDELERYENLSMNPDVETQLADYVVTRLESSEFINVANISQSGQPLTRRPVAGLYEVTPPPRVSTRDSFSRDLQGQRDDRTGTQGIFEIDEVAMVACPDLMRVYQEGLMDLDQVHGVMEMMLSMCENSFPGPAYRMAVIDTPPVKPGKGRTPVPPQQQKPQDVDAWLRDFNRRSMFGAVYYPWIKVANPRNGGRPIFVPPCGHMMGIWCRTDETRGIYKAPANETPRGVIGLAYETNMREQELLNPKGINCIRNFANYSRGYKVWGARTLVEPDNVQWRYISVRRLISYIEKSIEIGTQWVVFEPNDRNLWGRVTRTVSNFLERLWSAGALVGASPAESFYVKCDAELNTHETMMLGRLYIEVGISPVRPAEFVIFRISQWAPGQ</sequence>
<feature type="region of interest" description="Disordered" evidence="2">
    <location>
        <begin position="240"/>
        <end position="264"/>
    </location>
</feature>
<dbReference type="AlphaFoldDB" id="A0AAE3KNS0"/>
<gene>
    <name evidence="5" type="ORF">NJ959_19580</name>
</gene>
<feature type="domain" description="Tail sheath protein C-terminal" evidence="4">
    <location>
        <begin position="459"/>
        <end position="563"/>
    </location>
</feature>
<evidence type="ECO:0000256" key="1">
    <source>
        <dbReference type="ARBA" id="ARBA00008005"/>
    </source>
</evidence>
<evidence type="ECO:0000313" key="5">
    <source>
        <dbReference type="EMBL" id="MCP2730634.1"/>
    </source>
</evidence>
<organism evidence="5 6">
    <name type="scientific">Limnofasciculus baicalensis BBK-W-15</name>
    <dbReference type="NCBI Taxonomy" id="2699891"/>
    <lineage>
        <taxon>Bacteria</taxon>
        <taxon>Bacillati</taxon>
        <taxon>Cyanobacteriota</taxon>
        <taxon>Cyanophyceae</taxon>
        <taxon>Coleofasciculales</taxon>
        <taxon>Coleofasciculaceae</taxon>
        <taxon>Limnofasciculus</taxon>
        <taxon>Limnofasciculus baicalensis</taxon>
    </lineage>
</organism>
<dbReference type="EMBL" id="JAMZMM010000224">
    <property type="protein sequence ID" value="MCP2730634.1"/>
    <property type="molecule type" value="Genomic_DNA"/>
</dbReference>
<proteinExistence type="inferred from homology"/>
<dbReference type="InterPro" id="IPR052042">
    <property type="entry name" value="Tail_sheath_structural"/>
</dbReference>